<dbReference type="Proteomes" id="UP000749311">
    <property type="component" value="Unassembled WGS sequence"/>
</dbReference>
<keyword evidence="3 4" id="KW-0732">Signal</keyword>
<comment type="similarity">
    <text evidence="2">Belongs to the bacterial solute-binding protein 2 family.</text>
</comment>
<dbReference type="PROSITE" id="PS51318">
    <property type="entry name" value="TAT"/>
    <property type="match status" value="1"/>
</dbReference>
<dbReference type="EMBL" id="JAAMOZ010000001">
    <property type="protein sequence ID" value="NIH56031.1"/>
    <property type="molecule type" value="Genomic_DNA"/>
</dbReference>
<evidence type="ECO:0000256" key="2">
    <source>
        <dbReference type="ARBA" id="ARBA00007639"/>
    </source>
</evidence>
<protein>
    <submittedName>
        <fullName evidence="6">Ribose transport system substrate-binding protein</fullName>
    </submittedName>
</protein>
<dbReference type="RefSeq" id="WP_167164843.1">
    <property type="nucleotide sequence ID" value="NZ_BAAAOO010000002.1"/>
</dbReference>
<evidence type="ECO:0000256" key="1">
    <source>
        <dbReference type="ARBA" id="ARBA00004196"/>
    </source>
</evidence>
<gene>
    <name evidence="6" type="ORF">FB473_000676</name>
</gene>
<reference evidence="6 7" key="1">
    <citation type="submission" date="2020-02" db="EMBL/GenBank/DDBJ databases">
        <title>Sequencing the genomes of 1000 actinobacteria strains.</title>
        <authorList>
            <person name="Klenk H.-P."/>
        </authorList>
    </citation>
    <scope>NUCLEOTIDE SEQUENCE [LARGE SCALE GENOMIC DNA]</scope>
    <source>
        <strain evidence="6 7">DSM 19609</strain>
    </source>
</reference>
<feature type="signal peptide" evidence="4">
    <location>
        <begin position="1"/>
        <end position="24"/>
    </location>
</feature>
<dbReference type="InterPro" id="IPR006311">
    <property type="entry name" value="TAT_signal"/>
</dbReference>
<dbReference type="PROSITE" id="PS51257">
    <property type="entry name" value="PROKAR_LIPOPROTEIN"/>
    <property type="match status" value="1"/>
</dbReference>
<comment type="caution">
    <text evidence="6">The sequence shown here is derived from an EMBL/GenBank/DDBJ whole genome shotgun (WGS) entry which is preliminary data.</text>
</comment>
<dbReference type="Pfam" id="PF13407">
    <property type="entry name" value="Peripla_BP_4"/>
    <property type="match status" value="1"/>
</dbReference>
<accession>A0ABX0SH18</accession>
<name>A0ABX0SH18_9ACTN</name>
<feature type="chain" id="PRO_5045892844" evidence="4">
    <location>
        <begin position="25"/>
        <end position="360"/>
    </location>
</feature>
<organism evidence="6 7">
    <name type="scientific">Brooklawnia cerclae</name>
    <dbReference type="NCBI Taxonomy" id="349934"/>
    <lineage>
        <taxon>Bacteria</taxon>
        <taxon>Bacillati</taxon>
        <taxon>Actinomycetota</taxon>
        <taxon>Actinomycetes</taxon>
        <taxon>Propionibacteriales</taxon>
        <taxon>Propionibacteriaceae</taxon>
        <taxon>Brooklawnia</taxon>
    </lineage>
</organism>
<comment type="subcellular location">
    <subcellularLocation>
        <location evidence="1">Cell envelope</location>
    </subcellularLocation>
</comment>
<evidence type="ECO:0000256" key="4">
    <source>
        <dbReference type="SAM" id="SignalP"/>
    </source>
</evidence>
<feature type="domain" description="Periplasmic binding protein" evidence="5">
    <location>
        <begin position="57"/>
        <end position="262"/>
    </location>
</feature>
<proteinExistence type="inferred from homology"/>
<evidence type="ECO:0000313" key="6">
    <source>
        <dbReference type="EMBL" id="NIH56031.1"/>
    </source>
</evidence>
<keyword evidence="7" id="KW-1185">Reference proteome</keyword>
<evidence type="ECO:0000259" key="5">
    <source>
        <dbReference type="Pfam" id="PF13407"/>
    </source>
</evidence>
<dbReference type="SUPFAM" id="SSF53822">
    <property type="entry name" value="Periplasmic binding protein-like I"/>
    <property type="match status" value="1"/>
</dbReference>
<sequence>MTNPISRRALLQSSLALGAAGVLASCSTAGSGSSGSGSSAGSGANHMVPSVDGPLVVGLANGWAGNSWRSQMVAEFQYACENQYKSDVSKTIITDANNSVDKQISQINDMLTAGVSLLLIDASSASALTGVVERAQQQGVQVVSFDNAVESEYNIIVNTDPVEFGQIGGEWLASQLSSGDTVFMLDGVSGTPVSNGRIEGAQKALEDAGIEIVANAAGDWDQAKAQSAAANLLSAHPDVKGIYSQGGAMTLGAIEVMEQRSMSLVPMPGEGYNGFLKKWKELKDASGWASIAPSQSPALVVTALDYGIKALRGEDPGQAPKVALDVITQDNLDDYVRTDMSDAMFLPTNLPDDVLTNLFG</sequence>
<dbReference type="PANTHER" id="PTHR46847:SF1">
    <property type="entry name" value="D-ALLOSE-BINDING PERIPLASMIC PROTEIN-RELATED"/>
    <property type="match status" value="1"/>
</dbReference>
<evidence type="ECO:0000256" key="3">
    <source>
        <dbReference type="ARBA" id="ARBA00022729"/>
    </source>
</evidence>
<dbReference type="InterPro" id="IPR028082">
    <property type="entry name" value="Peripla_BP_I"/>
</dbReference>
<dbReference type="PANTHER" id="PTHR46847">
    <property type="entry name" value="D-ALLOSE-BINDING PERIPLASMIC PROTEIN-RELATED"/>
    <property type="match status" value="1"/>
</dbReference>
<evidence type="ECO:0000313" key="7">
    <source>
        <dbReference type="Proteomes" id="UP000749311"/>
    </source>
</evidence>
<dbReference type="Gene3D" id="3.40.50.2300">
    <property type="match status" value="2"/>
</dbReference>
<dbReference type="InterPro" id="IPR025997">
    <property type="entry name" value="SBP_2_dom"/>
</dbReference>